<evidence type="ECO:0000256" key="1">
    <source>
        <dbReference type="ARBA" id="ARBA00022676"/>
    </source>
</evidence>
<name>A0A917NGK5_9BACL</name>
<evidence type="ECO:0000259" key="5">
    <source>
        <dbReference type="Pfam" id="PF00591"/>
    </source>
</evidence>
<dbReference type="PANTHER" id="PTHR43285:SF2">
    <property type="entry name" value="ANTHRANILATE PHOSPHORIBOSYLTRANSFERASE"/>
    <property type="match status" value="1"/>
</dbReference>
<dbReference type="SUPFAM" id="SSF47648">
    <property type="entry name" value="Nucleoside phosphorylase/phosphoribosyltransferase N-terminal domain"/>
    <property type="match status" value="1"/>
</dbReference>
<evidence type="ECO:0000259" key="6">
    <source>
        <dbReference type="Pfam" id="PF02885"/>
    </source>
</evidence>
<protein>
    <submittedName>
        <fullName evidence="7">Anthranilate phosphoribosyltransferase</fullName>
    </submittedName>
</protein>
<keyword evidence="1 7" id="KW-0328">Glycosyltransferase</keyword>
<dbReference type="GO" id="GO:0000162">
    <property type="term" value="P:L-tryptophan biosynthetic process"/>
    <property type="evidence" value="ECO:0007669"/>
    <property type="project" value="UniProtKB-KW"/>
</dbReference>
<dbReference type="EMBL" id="BMOY01000005">
    <property type="protein sequence ID" value="GGI98937.1"/>
    <property type="molecule type" value="Genomic_DNA"/>
</dbReference>
<evidence type="ECO:0000313" key="8">
    <source>
        <dbReference type="Proteomes" id="UP000637695"/>
    </source>
</evidence>
<evidence type="ECO:0000256" key="4">
    <source>
        <dbReference type="ARBA" id="ARBA00023141"/>
    </source>
</evidence>
<feature type="domain" description="Glycosyl transferase family 3" evidence="5">
    <location>
        <begin position="99"/>
        <end position="335"/>
    </location>
</feature>
<keyword evidence="2" id="KW-0808">Transferase</keyword>
<keyword evidence="3" id="KW-0028">Amino-acid biosynthesis</keyword>
<dbReference type="GO" id="GO:0005829">
    <property type="term" value="C:cytosol"/>
    <property type="evidence" value="ECO:0007669"/>
    <property type="project" value="TreeGrafter"/>
</dbReference>
<accession>A0A917NGK5</accession>
<sequence>MKRAMTDRGLTPYLKEVGRGAKGRRDLTYQEARQAADLICDGMCTDAQLGAFLLAERVKGESADELAAFVAALRDRSQRMVPACPEAIDCAGPYDGRSHSFMATVAAGMVLAAAGVPVILHGSATLPPKQGVTVAEVLHELGLAFPADPAGASRVLVETGLVYLDTEVWCPPLARLRRVRQELGMRTLLNTAEKFLNLGGAAHTIAGVFHGAAAAAAASLVSRLGYRRAAVVQGVDGSEDVPVHRDSLLYVIQGDRVEEGRVEPAALGVAAACPRVLWGAKEQAERIRAVLRGEADWEQAMVILNAGLRLWVAGRAEDVREGVALAREALGSGRARERLAHLQAVCAAYRP</sequence>
<dbReference type="InterPro" id="IPR036320">
    <property type="entry name" value="Glycosyl_Trfase_fam3_N_dom_sf"/>
</dbReference>
<dbReference type="InterPro" id="IPR017459">
    <property type="entry name" value="Glycosyl_Trfase_fam3_N_dom"/>
</dbReference>
<evidence type="ECO:0000256" key="3">
    <source>
        <dbReference type="ARBA" id="ARBA00022822"/>
    </source>
</evidence>
<dbReference type="SUPFAM" id="SSF52418">
    <property type="entry name" value="Nucleoside phosphorylase/phosphoribosyltransferase catalytic domain"/>
    <property type="match status" value="1"/>
</dbReference>
<proteinExistence type="predicted"/>
<dbReference type="InterPro" id="IPR005940">
    <property type="entry name" value="Anthranilate_Pribosyl_Tfrase"/>
</dbReference>
<dbReference type="Gene3D" id="3.40.1030.10">
    <property type="entry name" value="Nucleoside phosphorylase/phosphoribosyltransferase catalytic domain"/>
    <property type="match status" value="1"/>
</dbReference>
<dbReference type="Pfam" id="PF00591">
    <property type="entry name" value="Glycos_transf_3"/>
    <property type="match status" value="1"/>
</dbReference>
<dbReference type="InterPro" id="IPR000312">
    <property type="entry name" value="Glycosyl_Trfase_fam3"/>
</dbReference>
<dbReference type="PANTHER" id="PTHR43285">
    <property type="entry name" value="ANTHRANILATE PHOSPHORIBOSYLTRANSFERASE"/>
    <property type="match status" value="1"/>
</dbReference>
<reference evidence="7" key="1">
    <citation type="journal article" date="2014" name="Int. J. Syst. Evol. Microbiol.">
        <title>Complete genome sequence of Corynebacterium casei LMG S-19264T (=DSM 44701T), isolated from a smear-ripened cheese.</title>
        <authorList>
            <consortium name="US DOE Joint Genome Institute (JGI-PGF)"/>
            <person name="Walter F."/>
            <person name="Albersmeier A."/>
            <person name="Kalinowski J."/>
            <person name="Ruckert C."/>
        </authorList>
    </citation>
    <scope>NUCLEOTIDE SEQUENCE</scope>
    <source>
        <strain evidence="7">JCM 18487</strain>
    </source>
</reference>
<dbReference type="RefSeq" id="WP_188881013.1">
    <property type="nucleotide sequence ID" value="NZ_BMOY01000005.1"/>
</dbReference>
<organism evidence="7 8">
    <name type="scientific">Alicyclobacillus cellulosilyticus</name>
    <dbReference type="NCBI Taxonomy" id="1003997"/>
    <lineage>
        <taxon>Bacteria</taxon>
        <taxon>Bacillati</taxon>
        <taxon>Bacillota</taxon>
        <taxon>Bacilli</taxon>
        <taxon>Bacillales</taxon>
        <taxon>Alicyclobacillaceae</taxon>
        <taxon>Alicyclobacillus</taxon>
    </lineage>
</organism>
<keyword evidence="8" id="KW-1185">Reference proteome</keyword>
<dbReference type="Pfam" id="PF02885">
    <property type="entry name" value="Glycos_trans_3N"/>
    <property type="match status" value="1"/>
</dbReference>
<reference evidence="7" key="2">
    <citation type="submission" date="2020-09" db="EMBL/GenBank/DDBJ databases">
        <authorList>
            <person name="Sun Q."/>
            <person name="Ohkuma M."/>
        </authorList>
    </citation>
    <scope>NUCLEOTIDE SEQUENCE</scope>
    <source>
        <strain evidence="7">JCM 18487</strain>
    </source>
</reference>
<keyword evidence="4" id="KW-0057">Aromatic amino acid biosynthesis</keyword>
<dbReference type="Proteomes" id="UP000637695">
    <property type="component" value="Unassembled WGS sequence"/>
</dbReference>
<feature type="domain" description="Glycosyl transferase family 3 N-terminal" evidence="6">
    <location>
        <begin position="12"/>
        <end position="76"/>
    </location>
</feature>
<evidence type="ECO:0000256" key="2">
    <source>
        <dbReference type="ARBA" id="ARBA00022679"/>
    </source>
</evidence>
<evidence type="ECO:0000313" key="7">
    <source>
        <dbReference type="EMBL" id="GGI98937.1"/>
    </source>
</evidence>
<comment type="caution">
    <text evidence="7">The sequence shown here is derived from an EMBL/GenBank/DDBJ whole genome shotgun (WGS) entry which is preliminary data.</text>
</comment>
<dbReference type="Gene3D" id="1.20.970.10">
    <property type="entry name" value="Transferase, Pyrimidine Nucleoside Phosphorylase, Chain C"/>
    <property type="match status" value="1"/>
</dbReference>
<dbReference type="GO" id="GO:0004048">
    <property type="term" value="F:anthranilate phosphoribosyltransferase activity"/>
    <property type="evidence" value="ECO:0007669"/>
    <property type="project" value="InterPro"/>
</dbReference>
<dbReference type="AlphaFoldDB" id="A0A917NGK5"/>
<keyword evidence="3" id="KW-0822">Tryptophan biosynthesis</keyword>
<gene>
    <name evidence="7" type="ORF">GCM10010885_05580</name>
</gene>
<dbReference type="InterPro" id="IPR035902">
    <property type="entry name" value="Nuc_phospho_transferase"/>
</dbReference>